<evidence type="ECO:0000259" key="1">
    <source>
        <dbReference type="PROSITE" id="PS50042"/>
    </source>
</evidence>
<comment type="caution">
    <text evidence="2">The sequence shown here is derived from an EMBL/GenBank/DDBJ whole genome shotgun (WGS) entry which is preliminary data.</text>
</comment>
<dbReference type="OrthoDB" id="9810708at2"/>
<dbReference type="PANTHER" id="PTHR24567">
    <property type="entry name" value="CRP FAMILY TRANSCRIPTIONAL REGULATORY PROTEIN"/>
    <property type="match status" value="1"/>
</dbReference>
<feature type="domain" description="Cyclic nucleotide-binding" evidence="1">
    <location>
        <begin position="1"/>
        <end position="109"/>
    </location>
</feature>
<dbReference type="InterPro" id="IPR050397">
    <property type="entry name" value="Env_Response_Regulators"/>
</dbReference>
<name>A0A2P2DY85_9LEPT</name>
<feature type="domain" description="Cyclic nucleotide-binding" evidence="1">
    <location>
        <begin position="167"/>
        <end position="267"/>
    </location>
</feature>
<keyword evidence="3" id="KW-1185">Reference proteome</keyword>
<organism evidence="2 3">
    <name type="scientific">Leptospira ryugenii</name>
    <dbReference type="NCBI Taxonomy" id="1917863"/>
    <lineage>
        <taxon>Bacteria</taxon>
        <taxon>Pseudomonadati</taxon>
        <taxon>Spirochaetota</taxon>
        <taxon>Spirochaetia</taxon>
        <taxon>Leptospirales</taxon>
        <taxon>Leptospiraceae</taxon>
        <taxon>Leptospira</taxon>
    </lineage>
</organism>
<proteinExistence type="predicted"/>
<dbReference type="RefSeq" id="WP_108974551.1">
    <property type="nucleotide sequence ID" value="NZ_BFBB01000003.1"/>
</dbReference>
<accession>A0A2P2DY85</accession>
<dbReference type="AlphaFoldDB" id="A0A2P2DY85"/>
<dbReference type="SMART" id="SM00100">
    <property type="entry name" value="cNMP"/>
    <property type="match status" value="1"/>
</dbReference>
<dbReference type="InterPro" id="IPR018490">
    <property type="entry name" value="cNMP-bd_dom_sf"/>
</dbReference>
<dbReference type="PANTHER" id="PTHR24567:SF26">
    <property type="entry name" value="REGULATORY PROTEIN YEIL"/>
    <property type="match status" value="1"/>
</dbReference>
<dbReference type="Gene3D" id="2.60.120.10">
    <property type="entry name" value="Jelly Rolls"/>
    <property type="match status" value="2"/>
</dbReference>
<dbReference type="PROSITE" id="PS50042">
    <property type="entry name" value="CNMP_BINDING_3"/>
    <property type="match status" value="2"/>
</dbReference>
<protein>
    <submittedName>
        <fullName evidence="2">cAMP-binding protein</fullName>
    </submittedName>
</protein>
<dbReference type="GO" id="GO:0003700">
    <property type="term" value="F:DNA-binding transcription factor activity"/>
    <property type="evidence" value="ECO:0007669"/>
    <property type="project" value="TreeGrafter"/>
</dbReference>
<reference evidence="2 3" key="1">
    <citation type="submission" date="2018-02" db="EMBL/GenBank/DDBJ databases">
        <title>Novel Leptospira species isolated from soil and water in Japan.</title>
        <authorList>
            <person name="Nakao R."/>
            <person name="Masuzawa T."/>
        </authorList>
    </citation>
    <scope>NUCLEOTIDE SEQUENCE [LARGE SCALE GENOMIC DNA]</scope>
    <source>
        <strain evidence="2 3">YH101</strain>
    </source>
</reference>
<dbReference type="InterPro" id="IPR000595">
    <property type="entry name" value="cNMP-bd_dom"/>
</dbReference>
<dbReference type="CDD" id="cd00038">
    <property type="entry name" value="CAP_ED"/>
    <property type="match status" value="2"/>
</dbReference>
<dbReference type="EMBL" id="BFBB01000003">
    <property type="protein sequence ID" value="GBF49560.1"/>
    <property type="molecule type" value="Genomic_DNA"/>
</dbReference>
<evidence type="ECO:0000313" key="2">
    <source>
        <dbReference type="EMBL" id="GBF49560.1"/>
    </source>
</evidence>
<evidence type="ECO:0000313" key="3">
    <source>
        <dbReference type="Proteomes" id="UP000245133"/>
    </source>
</evidence>
<dbReference type="SUPFAM" id="SSF51206">
    <property type="entry name" value="cAMP-binding domain-like"/>
    <property type="match status" value="2"/>
</dbReference>
<dbReference type="Proteomes" id="UP000245133">
    <property type="component" value="Unassembled WGS sequence"/>
</dbReference>
<dbReference type="Pfam" id="PF00027">
    <property type="entry name" value="cNMP_binding"/>
    <property type="match status" value="2"/>
</dbReference>
<dbReference type="InterPro" id="IPR014710">
    <property type="entry name" value="RmlC-like_jellyroll"/>
</dbReference>
<dbReference type="GO" id="GO:0005829">
    <property type="term" value="C:cytosol"/>
    <property type="evidence" value="ECO:0007669"/>
    <property type="project" value="TreeGrafter"/>
</dbReference>
<gene>
    <name evidence="2" type="ORF">LPTSP4_10740</name>
</gene>
<sequence>MNDTIKINQYPKGAAIVVQNAVNPGLFFIVKNGRVSVDSEHIQIDHDLRYYEPGDSFGLVSALTEHRYLVTLFADTEVELLQIPIRMLGSYLKEHKDLALKILKLYSQELRALQKNLSKANLPADRSNHPEKLIQNAKIYLEWQKPKLASHSLFRFLDWAKQNPQPSFQKEAEDLLKTIPNPERPLRWTSQKMDLAQGEVIFLQDEMDQDIFVVLKGNVKLFSIVRGIEYVIDSLSAGEIFGEMSLIESAPRMASAITDTDCTILRVTPETIFESVGESLLQKIFESIARRIWFSHQRLIILRMESPTIRLYAMVFKMIRDQEIRKGLNSLTNAEASFTIPLSLKELCNMCGLLKIKSETIREFLSDTNLKIEANQITVKHKKRIEEKLGAHKSRSGNLIAKII</sequence>